<sequence>MALKDQISELVTPAVSDAGFYLEDVHIATPGSHRIVTCIVDGDSSLNLDQVTSVSRIISELLDEATFMGETPFTLEVTSPGVDRPLTAPRHFKKNVDRLLKVIKVDGSEVVGRILSNTDQDVTLTVAEKKETREEVVALADIKRAVVEIEFNRKDDK</sequence>
<name>A0A6J6KG88_9ZZZZ</name>
<dbReference type="AlphaFoldDB" id="A0A6J6KG88"/>
<evidence type="ECO:0000256" key="1">
    <source>
        <dbReference type="ARBA" id="ARBA00022490"/>
    </source>
</evidence>
<gene>
    <name evidence="5" type="ORF">UFOPK2162_00903</name>
</gene>
<dbReference type="GO" id="GO:0006412">
    <property type="term" value="P:translation"/>
    <property type="evidence" value="ECO:0007669"/>
    <property type="project" value="TreeGrafter"/>
</dbReference>
<dbReference type="InterPro" id="IPR036847">
    <property type="entry name" value="RimP_C_sf"/>
</dbReference>
<evidence type="ECO:0000259" key="3">
    <source>
        <dbReference type="Pfam" id="PF02576"/>
    </source>
</evidence>
<keyword evidence="1" id="KW-0963">Cytoplasm</keyword>
<keyword evidence="2" id="KW-0690">Ribosome biogenesis</keyword>
<dbReference type="SUPFAM" id="SSF74942">
    <property type="entry name" value="YhbC-like, C-terminal domain"/>
    <property type="match status" value="1"/>
</dbReference>
<feature type="domain" description="Ribosome maturation factor RimP C-terminal" evidence="4">
    <location>
        <begin position="86"/>
        <end position="151"/>
    </location>
</feature>
<dbReference type="NCBIfam" id="NF000930">
    <property type="entry name" value="PRK00092.2-2"/>
    <property type="match status" value="1"/>
</dbReference>
<proteinExistence type="inferred from homology"/>
<dbReference type="EMBL" id="CAEZVZ010000138">
    <property type="protein sequence ID" value="CAB4648780.1"/>
    <property type="molecule type" value="Genomic_DNA"/>
</dbReference>
<accession>A0A6J6KG88</accession>
<evidence type="ECO:0000256" key="2">
    <source>
        <dbReference type="ARBA" id="ARBA00022517"/>
    </source>
</evidence>
<dbReference type="InterPro" id="IPR028989">
    <property type="entry name" value="RimP_N"/>
</dbReference>
<dbReference type="GO" id="GO:0005829">
    <property type="term" value="C:cytosol"/>
    <property type="evidence" value="ECO:0007669"/>
    <property type="project" value="TreeGrafter"/>
</dbReference>
<dbReference type="Pfam" id="PF17384">
    <property type="entry name" value="DUF150_C"/>
    <property type="match status" value="1"/>
</dbReference>
<dbReference type="InterPro" id="IPR035956">
    <property type="entry name" value="RimP_N_sf"/>
</dbReference>
<protein>
    <submittedName>
        <fullName evidence="5">Unannotated protein</fullName>
    </submittedName>
</protein>
<dbReference type="PANTHER" id="PTHR33867:SF1">
    <property type="entry name" value="RIBOSOME MATURATION FACTOR RIMP"/>
    <property type="match status" value="1"/>
</dbReference>
<dbReference type="GO" id="GO:0000028">
    <property type="term" value="P:ribosomal small subunit assembly"/>
    <property type="evidence" value="ECO:0007669"/>
    <property type="project" value="TreeGrafter"/>
</dbReference>
<dbReference type="PANTHER" id="PTHR33867">
    <property type="entry name" value="RIBOSOME MATURATION FACTOR RIMP"/>
    <property type="match status" value="1"/>
</dbReference>
<dbReference type="HAMAP" id="MF_01077">
    <property type="entry name" value="RimP"/>
    <property type="match status" value="1"/>
</dbReference>
<evidence type="ECO:0000259" key="4">
    <source>
        <dbReference type="Pfam" id="PF17384"/>
    </source>
</evidence>
<dbReference type="Gene3D" id="3.30.300.70">
    <property type="entry name" value="RimP-like superfamily, N-terminal"/>
    <property type="match status" value="1"/>
</dbReference>
<dbReference type="InterPro" id="IPR028998">
    <property type="entry name" value="RimP_C"/>
</dbReference>
<feature type="domain" description="Ribosome maturation factor RimP N-terminal" evidence="3">
    <location>
        <begin position="10"/>
        <end position="83"/>
    </location>
</feature>
<dbReference type="SUPFAM" id="SSF75420">
    <property type="entry name" value="YhbC-like, N-terminal domain"/>
    <property type="match status" value="1"/>
</dbReference>
<dbReference type="InterPro" id="IPR003728">
    <property type="entry name" value="Ribosome_maturation_RimP"/>
</dbReference>
<evidence type="ECO:0000313" key="5">
    <source>
        <dbReference type="EMBL" id="CAB4648780.1"/>
    </source>
</evidence>
<organism evidence="5">
    <name type="scientific">freshwater metagenome</name>
    <dbReference type="NCBI Taxonomy" id="449393"/>
    <lineage>
        <taxon>unclassified sequences</taxon>
        <taxon>metagenomes</taxon>
        <taxon>ecological metagenomes</taxon>
    </lineage>
</organism>
<reference evidence="5" key="1">
    <citation type="submission" date="2020-05" db="EMBL/GenBank/DDBJ databases">
        <authorList>
            <person name="Chiriac C."/>
            <person name="Salcher M."/>
            <person name="Ghai R."/>
            <person name="Kavagutti S V."/>
        </authorList>
    </citation>
    <scope>NUCLEOTIDE SEQUENCE</scope>
</reference>
<dbReference type="Pfam" id="PF02576">
    <property type="entry name" value="RimP_N"/>
    <property type="match status" value="1"/>
</dbReference>
<dbReference type="CDD" id="cd01734">
    <property type="entry name" value="YlxS_C"/>
    <property type="match status" value="1"/>
</dbReference>